<name>A0A2N5TTP4_9BASI</name>
<feature type="signal peptide" evidence="1">
    <location>
        <begin position="1"/>
        <end position="18"/>
    </location>
</feature>
<proteinExistence type="predicted"/>
<dbReference type="AlphaFoldDB" id="A0A2N5TTP4"/>
<protein>
    <submittedName>
        <fullName evidence="2">Uncharacterized protein</fullName>
    </submittedName>
</protein>
<dbReference type="Proteomes" id="UP000235392">
    <property type="component" value="Unassembled WGS sequence"/>
</dbReference>
<evidence type="ECO:0000313" key="3">
    <source>
        <dbReference type="Proteomes" id="UP000235392"/>
    </source>
</evidence>
<keyword evidence="1" id="KW-0732">Signal</keyword>
<reference evidence="2 3" key="1">
    <citation type="submission" date="2017-11" db="EMBL/GenBank/DDBJ databases">
        <title>De novo assembly and phasing of dikaryotic genomes from two isolates of Puccinia coronata f. sp. avenae, the causal agent of oat crown rust.</title>
        <authorList>
            <person name="Miller M.E."/>
            <person name="Zhang Y."/>
            <person name="Omidvar V."/>
            <person name="Sperschneider J."/>
            <person name="Schwessinger B."/>
            <person name="Raley C."/>
            <person name="Palmer J.M."/>
            <person name="Garnica D."/>
            <person name="Upadhyaya N."/>
            <person name="Rathjen J."/>
            <person name="Taylor J.M."/>
            <person name="Park R.F."/>
            <person name="Dodds P.N."/>
            <person name="Hirsch C.D."/>
            <person name="Kianian S.F."/>
            <person name="Figueroa M."/>
        </authorList>
    </citation>
    <scope>NUCLEOTIDE SEQUENCE [LARGE SCALE GENOMIC DNA]</scope>
    <source>
        <strain evidence="2">12SD80</strain>
    </source>
</reference>
<dbReference type="EMBL" id="PGCI01000352">
    <property type="protein sequence ID" value="PLW28808.1"/>
    <property type="molecule type" value="Genomic_DNA"/>
</dbReference>
<evidence type="ECO:0000313" key="2">
    <source>
        <dbReference type="EMBL" id="PLW28808.1"/>
    </source>
</evidence>
<comment type="caution">
    <text evidence="2">The sequence shown here is derived from an EMBL/GenBank/DDBJ whole genome shotgun (WGS) entry which is preliminary data.</text>
</comment>
<organism evidence="2 3">
    <name type="scientific">Puccinia coronata f. sp. avenae</name>
    <dbReference type="NCBI Taxonomy" id="200324"/>
    <lineage>
        <taxon>Eukaryota</taxon>
        <taxon>Fungi</taxon>
        <taxon>Dikarya</taxon>
        <taxon>Basidiomycota</taxon>
        <taxon>Pucciniomycotina</taxon>
        <taxon>Pucciniomycetes</taxon>
        <taxon>Pucciniales</taxon>
        <taxon>Pucciniaceae</taxon>
        <taxon>Puccinia</taxon>
    </lineage>
</organism>
<sequence length="161" mass="17759">MLSPILLLLLSCCSLGYASPSLAPAGLSFRGATTSDHAHNPTEVLVSYGPGPVYKWDRAQRKLLRQDLPPPPPPMQAPPLQLAHRHATDDEKVLINEIVRELPTGFNYKVQPGKHKEIQRQHKGKWDLSGFCGRIRVYSAEDGCTYGAIRGLLRGIQSSHS</sequence>
<evidence type="ECO:0000256" key="1">
    <source>
        <dbReference type="SAM" id="SignalP"/>
    </source>
</evidence>
<gene>
    <name evidence="2" type="ORF">PCASD_18423</name>
</gene>
<feature type="chain" id="PRO_5014633162" evidence="1">
    <location>
        <begin position="19"/>
        <end position="161"/>
    </location>
</feature>
<accession>A0A2N5TTP4</accession>